<organism evidence="7 8">
    <name type="scientific">Chloracidobacterium sp. N</name>
    <dbReference type="NCBI Taxonomy" id="2821540"/>
    <lineage>
        <taxon>Bacteria</taxon>
        <taxon>Pseudomonadati</taxon>
        <taxon>Acidobacteriota</taxon>
        <taxon>Terriglobia</taxon>
        <taxon>Terriglobales</taxon>
        <taxon>Acidobacteriaceae</taxon>
        <taxon>Chloracidobacterium</taxon>
        <taxon>Chloracidobacterium aggregatum</taxon>
    </lineage>
</organism>
<dbReference type="CDD" id="cd00498">
    <property type="entry name" value="Hsp33"/>
    <property type="match status" value="1"/>
</dbReference>
<accession>A0ABX8AWM2</accession>
<dbReference type="PANTHER" id="PTHR30111:SF1">
    <property type="entry name" value="33 KDA CHAPERONIN"/>
    <property type="match status" value="1"/>
</dbReference>
<dbReference type="RefSeq" id="WP_211421489.1">
    <property type="nucleotide sequence ID" value="NZ_CP072642.1"/>
</dbReference>
<keyword evidence="5 6" id="KW-0676">Redox-active center</keyword>
<evidence type="ECO:0000256" key="1">
    <source>
        <dbReference type="ARBA" id="ARBA00022490"/>
    </source>
</evidence>
<keyword evidence="3 6" id="KW-1015">Disulfide bond</keyword>
<dbReference type="InterPro" id="IPR016153">
    <property type="entry name" value="Heat_shock_Hsp33_N"/>
</dbReference>
<evidence type="ECO:0000313" key="7">
    <source>
        <dbReference type="EMBL" id="QUV93073.1"/>
    </source>
</evidence>
<sequence>MKLSPSPTPDRLLQAVAAGDSVRVVAATTTHLVQEACRRHKSWKTATVALGRTLTGAALLASSLKTSERVTIHIEGRGPVGTITAEANAQGEVRGYVQHPQTDVPLRPDGKLNIGAAVGKGVLHVIREGGFEIGLMEAYRGSVPLVSGEIAEDLTYYLSNSEQIPSAMSLGVYMEAGDGVVGAAGGFLVQVLPDADEATVAHLERAVAMAPPITQMVKAGATPEDLIRQALGELDWRPLLERPLKFACTCSLERTERLLVALGVEEMQSLLAEQGQAELTCHYCNAVYRLSADDLQRLIALETAG</sequence>
<evidence type="ECO:0000256" key="3">
    <source>
        <dbReference type="ARBA" id="ARBA00023157"/>
    </source>
</evidence>
<dbReference type="Gene3D" id="3.90.1280.10">
    <property type="entry name" value="HSP33 redox switch-like"/>
    <property type="match status" value="1"/>
</dbReference>
<dbReference type="Proteomes" id="UP000677668">
    <property type="component" value="Chromosome 1"/>
</dbReference>
<proteinExistence type="inferred from homology"/>
<comment type="PTM">
    <text evidence="6">Under oxidizing conditions two disulfide bonds are formed involving the reactive cysteines. Under reducing conditions zinc is bound to the reactive cysteines and the protein is inactive.</text>
</comment>
<evidence type="ECO:0000256" key="2">
    <source>
        <dbReference type="ARBA" id="ARBA00022833"/>
    </source>
</evidence>
<dbReference type="InterPro" id="IPR016154">
    <property type="entry name" value="Heat_shock_Hsp33_C"/>
</dbReference>
<evidence type="ECO:0000256" key="4">
    <source>
        <dbReference type="ARBA" id="ARBA00023186"/>
    </source>
</evidence>
<comment type="subcellular location">
    <subcellularLocation>
        <location evidence="6">Cytoplasm</location>
    </subcellularLocation>
</comment>
<dbReference type="NCBIfam" id="NF001033">
    <property type="entry name" value="PRK00114.1"/>
    <property type="match status" value="1"/>
</dbReference>
<feature type="disulfide bond" description="Redox-active" evidence="6">
    <location>
        <begin position="248"/>
        <end position="250"/>
    </location>
</feature>
<keyword evidence="4 6" id="KW-0143">Chaperone</keyword>
<keyword evidence="2 6" id="KW-0862">Zinc</keyword>
<gene>
    <name evidence="6 7" type="primary">hslO</name>
    <name evidence="7" type="ORF">J8C05_06705</name>
</gene>
<dbReference type="SUPFAM" id="SSF64397">
    <property type="entry name" value="Hsp33 domain"/>
    <property type="match status" value="1"/>
</dbReference>
<dbReference type="InterPro" id="IPR000397">
    <property type="entry name" value="Heat_shock_Hsp33"/>
</dbReference>
<dbReference type="Pfam" id="PF01430">
    <property type="entry name" value="HSP33"/>
    <property type="match status" value="1"/>
</dbReference>
<dbReference type="SUPFAM" id="SSF118352">
    <property type="entry name" value="HSP33 redox switch-like"/>
    <property type="match status" value="1"/>
</dbReference>
<protein>
    <recommendedName>
        <fullName evidence="6">33 kDa chaperonin</fullName>
    </recommendedName>
    <alternativeName>
        <fullName evidence="6">Heat shock protein 33 homolog</fullName>
        <shortName evidence="6">HSP33</shortName>
    </alternativeName>
</protein>
<evidence type="ECO:0000313" key="8">
    <source>
        <dbReference type="Proteomes" id="UP000677668"/>
    </source>
</evidence>
<name>A0ABX8AWM2_9BACT</name>
<dbReference type="PIRSF" id="PIRSF005261">
    <property type="entry name" value="Heat_shock_Hsp33"/>
    <property type="match status" value="1"/>
</dbReference>
<dbReference type="EMBL" id="CP072642">
    <property type="protein sequence ID" value="QUV93073.1"/>
    <property type="molecule type" value="Genomic_DNA"/>
</dbReference>
<reference evidence="7 8" key="1">
    <citation type="submission" date="2021-03" db="EMBL/GenBank/DDBJ databases">
        <title>Genomic and phenotypic characterization of Chloracidobacterium isolates provides evidence for multiple species.</title>
        <authorList>
            <person name="Saini M.K."/>
            <person name="Costas A.M.G."/>
            <person name="Tank M."/>
            <person name="Bryant D.A."/>
        </authorList>
    </citation>
    <scope>NUCLEOTIDE SEQUENCE [LARGE SCALE GENOMIC DNA]</scope>
    <source>
        <strain evidence="7 8">N</strain>
    </source>
</reference>
<dbReference type="HAMAP" id="MF_00117">
    <property type="entry name" value="HslO"/>
    <property type="match status" value="1"/>
</dbReference>
<dbReference type="Gene3D" id="3.55.30.10">
    <property type="entry name" value="Hsp33 domain"/>
    <property type="match status" value="1"/>
</dbReference>
<evidence type="ECO:0000256" key="5">
    <source>
        <dbReference type="ARBA" id="ARBA00023284"/>
    </source>
</evidence>
<feature type="disulfide bond" description="Redox-active" evidence="6">
    <location>
        <begin position="281"/>
        <end position="284"/>
    </location>
</feature>
<dbReference type="PANTHER" id="PTHR30111">
    <property type="entry name" value="33 KDA CHAPERONIN"/>
    <property type="match status" value="1"/>
</dbReference>
<evidence type="ECO:0000256" key="6">
    <source>
        <dbReference type="HAMAP-Rule" id="MF_00117"/>
    </source>
</evidence>
<keyword evidence="8" id="KW-1185">Reference proteome</keyword>
<keyword evidence="1 6" id="KW-0963">Cytoplasm</keyword>
<comment type="similarity">
    <text evidence="6">Belongs to the HSP33 family.</text>
</comment>
<comment type="function">
    <text evidence="6">Redox regulated molecular chaperone. Protects both thermally unfolding and oxidatively damaged proteins from irreversible aggregation. Plays an important role in the bacterial defense system toward oxidative stress.</text>
</comment>